<proteinExistence type="predicted"/>
<organism evidence="1 2">
    <name type="scientific">Persea americana</name>
    <name type="common">Avocado</name>
    <dbReference type="NCBI Taxonomy" id="3435"/>
    <lineage>
        <taxon>Eukaryota</taxon>
        <taxon>Viridiplantae</taxon>
        <taxon>Streptophyta</taxon>
        <taxon>Embryophyta</taxon>
        <taxon>Tracheophyta</taxon>
        <taxon>Spermatophyta</taxon>
        <taxon>Magnoliopsida</taxon>
        <taxon>Magnoliidae</taxon>
        <taxon>Laurales</taxon>
        <taxon>Lauraceae</taxon>
        <taxon>Persea</taxon>
    </lineage>
</organism>
<protein>
    <submittedName>
        <fullName evidence="1">Uncharacterized protein</fullName>
    </submittedName>
</protein>
<reference evidence="1 2" key="1">
    <citation type="journal article" date="2022" name="Hortic Res">
        <title>A haplotype resolved chromosomal level avocado genome allows analysis of novel avocado genes.</title>
        <authorList>
            <person name="Nath O."/>
            <person name="Fletcher S.J."/>
            <person name="Hayward A."/>
            <person name="Shaw L.M."/>
            <person name="Masouleh A.K."/>
            <person name="Furtado A."/>
            <person name="Henry R.J."/>
            <person name="Mitter N."/>
        </authorList>
    </citation>
    <scope>NUCLEOTIDE SEQUENCE [LARGE SCALE GENOMIC DNA]</scope>
    <source>
        <strain evidence="2">cv. Hass</strain>
    </source>
</reference>
<keyword evidence="2" id="KW-1185">Reference proteome</keyword>
<comment type="caution">
    <text evidence="1">The sequence shown here is derived from an EMBL/GenBank/DDBJ whole genome shotgun (WGS) entry which is preliminary data.</text>
</comment>
<evidence type="ECO:0000313" key="2">
    <source>
        <dbReference type="Proteomes" id="UP001234297"/>
    </source>
</evidence>
<dbReference type="EMBL" id="CM056815">
    <property type="protein sequence ID" value="KAJ8630717.1"/>
    <property type="molecule type" value="Genomic_DNA"/>
</dbReference>
<dbReference type="Proteomes" id="UP001234297">
    <property type="component" value="Chromosome 7"/>
</dbReference>
<sequence length="477" mass="54332">MAKLATLLPLLLFLLSASLALSYNTERRRCESQCRQLQRPQDKERCMLRCREKYGEGEESRESEQSRNNPFFFDEDSFRTAVMTQEGNLRVLERFPDRSDFLRGIENFRLAVLEANPNSALIPTHSDTEQILFVVAGSATITLLRKENRESYNLRRGDILTVHAGTTIYIINRDNNEKLFIAELLETISVRGQVQEFFGIGGRDQESFYMSFTKDILEAAFNTQYEKVRRVFGENEDGAFVSVSQEKIRQIAQQASSSEGGHSRYGEGWRGPLNLFEQRPTYSNNHGKLYEADSSDNPALRPTSSNKHVNVSVSFTTIRGGSMSAPYYNSKAIKVALVVDGKGYVEIVSPYVSDRSRQGREEEREESVSYQRLSAQLSDGQGFIVPAGHPFVVVADHGQDLRVLCFDIKIATVEKNEKYPLAGRDNIYNEMNRAERELFFKESEREVERVLKAQKEAGFFDGPQGRHERESEGRSDK</sequence>
<evidence type="ECO:0000313" key="1">
    <source>
        <dbReference type="EMBL" id="KAJ8630717.1"/>
    </source>
</evidence>
<name>A0ACC2LB20_PERAE</name>
<accession>A0ACC2LB20</accession>
<gene>
    <name evidence="1" type="ORF">MRB53_024040</name>
</gene>